<dbReference type="Pfam" id="PF00440">
    <property type="entry name" value="TetR_N"/>
    <property type="match status" value="1"/>
</dbReference>
<keyword evidence="2 4" id="KW-0238">DNA-binding</keyword>
<dbReference type="InterPro" id="IPR050109">
    <property type="entry name" value="HTH-type_TetR-like_transc_reg"/>
</dbReference>
<dbReference type="Gene3D" id="1.10.357.10">
    <property type="entry name" value="Tetracycline Repressor, domain 2"/>
    <property type="match status" value="1"/>
</dbReference>
<dbReference type="InterPro" id="IPR001647">
    <property type="entry name" value="HTH_TetR"/>
</dbReference>
<evidence type="ECO:0000256" key="4">
    <source>
        <dbReference type="PROSITE-ProRule" id="PRU00335"/>
    </source>
</evidence>
<dbReference type="PANTHER" id="PTHR30055:SF234">
    <property type="entry name" value="HTH-TYPE TRANSCRIPTIONAL REGULATOR BETI"/>
    <property type="match status" value="1"/>
</dbReference>
<evidence type="ECO:0000256" key="1">
    <source>
        <dbReference type="ARBA" id="ARBA00023015"/>
    </source>
</evidence>
<dbReference type="PROSITE" id="PS50977">
    <property type="entry name" value="HTH_TETR_2"/>
    <property type="match status" value="1"/>
</dbReference>
<organism evidence="6 7">
    <name type="scientific">Candidatus Thiodiazotropha endolucinida</name>
    <dbReference type="NCBI Taxonomy" id="1655433"/>
    <lineage>
        <taxon>Bacteria</taxon>
        <taxon>Pseudomonadati</taxon>
        <taxon>Pseudomonadota</taxon>
        <taxon>Gammaproteobacteria</taxon>
        <taxon>Chromatiales</taxon>
        <taxon>Sedimenticolaceae</taxon>
        <taxon>Candidatus Thiodiazotropha</taxon>
    </lineage>
</organism>
<comment type="caution">
    <text evidence="6">The sequence shown here is derived from an EMBL/GenBank/DDBJ whole genome shotgun (WGS) entry which is preliminary data.</text>
</comment>
<evidence type="ECO:0000259" key="5">
    <source>
        <dbReference type="PROSITE" id="PS50977"/>
    </source>
</evidence>
<dbReference type="RefSeq" id="WP_069122129.1">
    <property type="nucleotide sequence ID" value="NZ_MARB01000005.1"/>
</dbReference>
<gene>
    <name evidence="6" type="ORF">CODIS_12080</name>
</gene>
<dbReference type="InterPro" id="IPR036271">
    <property type="entry name" value="Tet_transcr_reg_TetR-rel_C_sf"/>
</dbReference>
<accession>A0A7Z0VMY8</accession>
<proteinExistence type="predicted"/>
<evidence type="ECO:0000256" key="3">
    <source>
        <dbReference type="ARBA" id="ARBA00023163"/>
    </source>
</evidence>
<dbReference type="Proteomes" id="UP000094769">
    <property type="component" value="Unassembled WGS sequence"/>
</dbReference>
<dbReference type="SUPFAM" id="SSF46689">
    <property type="entry name" value="Homeodomain-like"/>
    <property type="match status" value="1"/>
</dbReference>
<keyword evidence="7" id="KW-1185">Reference proteome</keyword>
<dbReference type="Pfam" id="PF13305">
    <property type="entry name" value="TetR_C_33"/>
    <property type="match status" value="1"/>
</dbReference>
<feature type="DNA-binding region" description="H-T-H motif" evidence="4">
    <location>
        <begin position="33"/>
        <end position="52"/>
    </location>
</feature>
<dbReference type="PANTHER" id="PTHR30055">
    <property type="entry name" value="HTH-TYPE TRANSCRIPTIONAL REGULATOR RUTR"/>
    <property type="match status" value="1"/>
</dbReference>
<keyword evidence="3" id="KW-0804">Transcription</keyword>
<keyword evidence="1" id="KW-0805">Transcription regulation</keyword>
<evidence type="ECO:0000313" key="7">
    <source>
        <dbReference type="Proteomes" id="UP000094769"/>
    </source>
</evidence>
<name>A0A7Z0VMY8_9GAMM</name>
<dbReference type="AlphaFoldDB" id="A0A7Z0VMY8"/>
<evidence type="ECO:0000313" key="6">
    <source>
        <dbReference type="EMBL" id="ODJ88657.1"/>
    </source>
</evidence>
<feature type="domain" description="HTH tetR-type" evidence="5">
    <location>
        <begin position="10"/>
        <end position="70"/>
    </location>
</feature>
<sequence length="217" mass="24494">MGRRGEHSKLEIECMALEAAETIIENEGYAGLSARKVATAIGYTVGSLYFVFRNLDELVLRINGRTLDQLYAALINALADCRYPQRCLLALGTAYLDFAAQHPHRWRMIFEHRPRDEDTSTEINKEKMERCYELVEKQLKALAARPEEEIVLAARALWSSVHGIAAMTITRNPHAEDVQLAHQLSMNLITHYLTGLSTTDFSNVIMQTAGRAVDYPK</sequence>
<evidence type="ECO:0000256" key="2">
    <source>
        <dbReference type="ARBA" id="ARBA00023125"/>
    </source>
</evidence>
<dbReference type="InterPro" id="IPR025996">
    <property type="entry name" value="MT1864/Rv1816-like_C"/>
</dbReference>
<dbReference type="EMBL" id="MARB01000005">
    <property type="protein sequence ID" value="ODJ88657.1"/>
    <property type="molecule type" value="Genomic_DNA"/>
</dbReference>
<protein>
    <submittedName>
        <fullName evidence="6">TetR family transcriptional regulator</fullName>
    </submittedName>
</protein>
<dbReference type="GO" id="GO:0003700">
    <property type="term" value="F:DNA-binding transcription factor activity"/>
    <property type="evidence" value="ECO:0007669"/>
    <property type="project" value="TreeGrafter"/>
</dbReference>
<reference evidence="6 7" key="1">
    <citation type="submission" date="2016-06" db="EMBL/GenBank/DDBJ databases">
        <title>Genome sequence of endosymbiont of Candidatus Endolucinida thiodiazotropha.</title>
        <authorList>
            <person name="Poehlein A."/>
            <person name="Koenig S."/>
            <person name="Heiden S.E."/>
            <person name="Thuermer A."/>
            <person name="Voget S."/>
            <person name="Daniel R."/>
            <person name="Markert S."/>
            <person name="Gros O."/>
            <person name="Schweder T."/>
        </authorList>
    </citation>
    <scope>NUCLEOTIDE SEQUENCE [LARGE SCALE GENOMIC DNA]</scope>
    <source>
        <strain evidence="6 7">COS</strain>
    </source>
</reference>
<dbReference type="GO" id="GO:0000976">
    <property type="term" value="F:transcription cis-regulatory region binding"/>
    <property type="evidence" value="ECO:0007669"/>
    <property type="project" value="TreeGrafter"/>
</dbReference>
<dbReference type="SUPFAM" id="SSF48498">
    <property type="entry name" value="Tetracyclin repressor-like, C-terminal domain"/>
    <property type="match status" value="1"/>
</dbReference>
<dbReference type="InterPro" id="IPR009057">
    <property type="entry name" value="Homeodomain-like_sf"/>
</dbReference>
<dbReference type="OrthoDB" id="7223515at2"/>